<dbReference type="SMART" id="SM00225">
    <property type="entry name" value="BTB"/>
    <property type="match status" value="1"/>
</dbReference>
<organism evidence="3">
    <name type="scientific">Hyperionvirus sp</name>
    <dbReference type="NCBI Taxonomy" id="2487770"/>
    <lineage>
        <taxon>Viruses</taxon>
        <taxon>Varidnaviria</taxon>
        <taxon>Bamfordvirae</taxon>
        <taxon>Nucleocytoviricota</taxon>
        <taxon>Megaviricetes</taxon>
        <taxon>Imitervirales</taxon>
        <taxon>Mimiviridae</taxon>
        <taxon>Klosneuvirinae</taxon>
    </lineage>
</organism>
<protein>
    <recommendedName>
        <fullName evidence="2">BTB domain-containing protein</fullName>
    </recommendedName>
</protein>
<evidence type="ECO:0000259" key="2">
    <source>
        <dbReference type="SMART" id="SM00225"/>
    </source>
</evidence>
<feature type="domain" description="BTB" evidence="2">
    <location>
        <begin position="23"/>
        <end position="137"/>
    </location>
</feature>
<proteinExistence type="inferred from homology"/>
<evidence type="ECO:0000256" key="1">
    <source>
        <dbReference type="ARBA" id="ARBA00006497"/>
    </source>
</evidence>
<sequence>MAAKEKQPQVPDKVPDEFYFMKHDISFELEGKLLPFYKSAIMNHSLLFKKAMSKNLIDLIEDKEEDKKMTDLMEISGNIIKIKNYTFDDFKIFLESIYPLGPKPVSSTSVFTILKISFAYKCQRIQDCCIYFIKIYDYDTSIDSIVNWLLNLKECCERYKDKIEYLTVLKNKQTEIIEKFSKDTTERKWKEEVWKLPNDIFGTLFEILTREKNSIHETAERHKLYAGELTWQIRARRGRIDEPEALIGEAAKRHKVDPIELAEAYSSKGPKD</sequence>
<evidence type="ECO:0000313" key="3">
    <source>
        <dbReference type="EMBL" id="AYV82950.1"/>
    </source>
</evidence>
<dbReference type="EMBL" id="MK072385">
    <property type="protein sequence ID" value="AYV82950.1"/>
    <property type="molecule type" value="Genomic_DNA"/>
</dbReference>
<dbReference type="InterPro" id="IPR000210">
    <property type="entry name" value="BTB/POZ_dom"/>
</dbReference>
<dbReference type="Pfam" id="PF00651">
    <property type="entry name" value="BTB"/>
    <property type="match status" value="1"/>
</dbReference>
<gene>
    <name evidence="3" type="ORF">Hyperionvirus3_96</name>
</gene>
<comment type="similarity">
    <text evidence="1">Belongs to the mimivirus BTB/WD family.</text>
</comment>
<reference evidence="3" key="1">
    <citation type="submission" date="2018-10" db="EMBL/GenBank/DDBJ databases">
        <title>Hidden diversity of soil giant viruses.</title>
        <authorList>
            <person name="Schulz F."/>
            <person name="Alteio L."/>
            <person name="Goudeau D."/>
            <person name="Ryan E.M."/>
            <person name="Malmstrom R.R."/>
            <person name="Blanchard J."/>
            <person name="Woyke T."/>
        </authorList>
    </citation>
    <scope>NUCLEOTIDE SEQUENCE</scope>
    <source>
        <strain evidence="3">HYV1</strain>
    </source>
</reference>
<accession>A0A3G5A6R5</accession>
<dbReference type="InterPro" id="IPR011333">
    <property type="entry name" value="SKP1/BTB/POZ_sf"/>
</dbReference>
<dbReference type="Gene3D" id="3.30.710.10">
    <property type="entry name" value="Potassium Channel Kv1.1, Chain A"/>
    <property type="match status" value="1"/>
</dbReference>
<name>A0A3G5A6R5_9VIRU</name>
<dbReference type="SUPFAM" id="SSF54695">
    <property type="entry name" value="POZ domain"/>
    <property type="match status" value="1"/>
</dbReference>